<dbReference type="SUPFAM" id="SSF46785">
    <property type="entry name" value="Winged helix' DNA-binding domain"/>
    <property type="match status" value="1"/>
</dbReference>
<keyword evidence="1" id="KW-0805">Transcription regulation</keyword>
<evidence type="ECO:0000256" key="3">
    <source>
        <dbReference type="ARBA" id="ARBA00023163"/>
    </source>
</evidence>
<sequence>MTPNELDNIIKSLSNPARRDILSWLKMPHLEFQGQSNYQYGVCVGKIFEKSGLSQSTVSSHLANLQRAGLVSSTRQGQWVYYQRNEAIIEEFAELLRKTL</sequence>
<reference evidence="5 6" key="1">
    <citation type="submission" date="2016-06" db="EMBL/GenBank/DDBJ databases">
        <authorList>
            <person name="Kjaerup R.B."/>
            <person name="Dalgaard T.S."/>
            <person name="Juul-Madsen H.R."/>
        </authorList>
    </citation>
    <scope>NUCLEOTIDE SEQUENCE [LARGE SCALE GENOMIC DNA]</scope>
    <source>
        <strain evidence="5 6">CECT 8886</strain>
    </source>
</reference>
<dbReference type="NCBIfam" id="NF033788">
    <property type="entry name" value="HTH_metalloreg"/>
    <property type="match status" value="1"/>
</dbReference>
<keyword evidence="2" id="KW-0238">DNA-binding</keyword>
<dbReference type="RefSeq" id="WP_067018045.1">
    <property type="nucleotide sequence ID" value="NZ_FLOB01000008.1"/>
</dbReference>
<dbReference type="AlphaFoldDB" id="A0A1A8TN56"/>
<dbReference type="InterPro" id="IPR036390">
    <property type="entry name" value="WH_DNA-bd_sf"/>
</dbReference>
<keyword evidence="3" id="KW-0804">Transcription</keyword>
<accession>A0A1A8TN56</accession>
<dbReference type="Proteomes" id="UP000092544">
    <property type="component" value="Unassembled WGS sequence"/>
</dbReference>
<dbReference type="InterPro" id="IPR051081">
    <property type="entry name" value="HTH_MetalResp_TranReg"/>
</dbReference>
<dbReference type="InterPro" id="IPR001845">
    <property type="entry name" value="HTH_ArsR_DNA-bd_dom"/>
</dbReference>
<evidence type="ECO:0000259" key="4">
    <source>
        <dbReference type="PROSITE" id="PS50987"/>
    </source>
</evidence>
<dbReference type="PANTHER" id="PTHR33154">
    <property type="entry name" value="TRANSCRIPTIONAL REGULATOR, ARSR FAMILY"/>
    <property type="match status" value="1"/>
</dbReference>
<dbReference type="Pfam" id="PF01022">
    <property type="entry name" value="HTH_5"/>
    <property type="match status" value="1"/>
</dbReference>
<dbReference type="InterPro" id="IPR011991">
    <property type="entry name" value="ArsR-like_HTH"/>
</dbReference>
<dbReference type="EMBL" id="FLOB01000008">
    <property type="protein sequence ID" value="SBS34610.1"/>
    <property type="molecule type" value="Genomic_DNA"/>
</dbReference>
<evidence type="ECO:0000256" key="2">
    <source>
        <dbReference type="ARBA" id="ARBA00023125"/>
    </source>
</evidence>
<dbReference type="GO" id="GO:0003677">
    <property type="term" value="F:DNA binding"/>
    <property type="evidence" value="ECO:0007669"/>
    <property type="project" value="UniProtKB-KW"/>
</dbReference>
<name>A0A1A8TN56_9GAMM</name>
<feature type="domain" description="HTH arsR-type" evidence="4">
    <location>
        <begin position="1"/>
        <end position="100"/>
    </location>
</feature>
<gene>
    <name evidence="5" type="primary">sdpR</name>
    <name evidence="5" type="ORF">MSP8886_03115</name>
</gene>
<evidence type="ECO:0000313" key="6">
    <source>
        <dbReference type="Proteomes" id="UP000092544"/>
    </source>
</evidence>
<protein>
    <submittedName>
        <fullName evidence="5">Transcriptional repressor SdpR</fullName>
    </submittedName>
</protein>
<dbReference type="PROSITE" id="PS50987">
    <property type="entry name" value="HTH_ARSR_2"/>
    <property type="match status" value="1"/>
</dbReference>
<evidence type="ECO:0000256" key="1">
    <source>
        <dbReference type="ARBA" id="ARBA00023015"/>
    </source>
</evidence>
<organism evidence="5 6">
    <name type="scientific">Marinomonas spartinae</name>
    <dbReference type="NCBI Taxonomy" id="1792290"/>
    <lineage>
        <taxon>Bacteria</taxon>
        <taxon>Pseudomonadati</taxon>
        <taxon>Pseudomonadota</taxon>
        <taxon>Gammaproteobacteria</taxon>
        <taxon>Oceanospirillales</taxon>
        <taxon>Oceanospirillaceae</taxon>
        <taxon>Marinomonas</taxon>
    </lineage>
</organism>
<dbReference type="Gene3D" id="1.10.10.10">
    <property type="entry name" value="Winged helix-like DNA-binding domain superfamily/Winged helix DNA-binding domain"/>
    <property type="match status" value="1"/>
</dbReference>
<dbReference type="SMART" id="SM00418">
    <property type="entry name" value="HTH_ARSR"/>
    <property type="match status" value="1"/>
</dbReference>
<evidence type="ECO:0000313" key="5">
    <source>
        <dbReference type="EMBL" id="SBS34610.1"/>
    </source>
</evidence>
<keyword evidence="6" id="KW-1185">Reference proteome</keyword>
<dbReference type="InterPro" id="IPR036388">
    <property type="entry name" value="WH-like_DNA-bd_sf"/>
</dbReference>
<dbReference type="STRING" id="1792290.MSP8886_03115"/>
<dbReference type="PANTHER" id="PTHR33154:SF33">
    <property type="entry name" value="TRANSCRIPTIONAL REPRESSOR SDPR"/>
    <property type="match status" value="1"/>
</dbReference>
<proteinExistence type="predicted"/>
<dbReference type="CDD" id="cd00090">
    <property type="entry name" value="HTH_ARSR"/>
    <property type="match status" value="1"/>
</dbReference>
<dbReference type="GO" id="GO:0003700">
    <property type="term" value="F:DNA-binding transcription factor activity"/>
    <property type="evidence" value="ECO:0007669"/>
    <property type="project" value="InterPro"/>
</dbReference>
<dbReference type="OrthoDB" id="9793058at2"/>